<organism evidence="2 3">
    <name type="scientific">Luteolibacter luteus</name>
    <dbReference type="NCBI Taxonomy" id="2728835"/>
    <lineage>
        <taxon>Bacteria</taxon>
        <taxon>Pseudomonadati</taxon>
        <taxon>Verrucomicrobiota</taxon>
        <taxon>Verrucomicrobiia</taxon>
        <taxon>Verrucomicrobiales</taxon>
        <taxon>Verrucomicrobiaceae</taxon>
        <taxon>Luteolibacter</taxon>
    </lineage>
</organism>
<gene>
    <name evidence="2" type="ORF">HHL09_23110</name>
</gene>
<dbReference type="Proteomes" id="UP000501812">
    <property type="component" value="Chromosome"/>
</dbReference>
<sequence>MKSTFYLSLRSFCLPALVSLGVVSCGPSRWSESQKRSLTSVSLGTPSVASDSYKSADAVSLATQRKAGHAAAGFGLAGGLVGGLVGAAVAGSVTGVEGSNFKSNYADLLGKLDQQMKLPISTELTAAFTEVLKKDSFMASRYNPSSPNRIEVEVTAYGLRRVPGKEEDLFTPYLMTAVTLRTTDGKELLKRAPVTGMGTFQGGTGLPLHRFANDKKLMRTEWDRTIRATAASLDATLKHRQGLR</sequence>
<accession>A0A858RNG1</accession>
<keyword evidence="1" id="KW-0732">Signal</keyword>
<keyword evidence="3" id="KW-1185">Reference proteome</keyword>
<name>A0A858RNG1_9BACT</name>
<feature type="chain" id="PRO_5032601469" description="Lipoprotein" evidence="1">
    <location>
        <begin position="19"/>
        <end position="244"/>
    </location>
</feature>
<dbReference type="AlphaFoldDB" id="A0A858RNG1"/>
<evidence type="ECO:0000313" key="3">
    <source>
        <dbReference type="Proteomes" id="UP000501812"/>
    </source>
</evidence>
<evidence type="ECO:0000313" key="2">
    <source>
        <dbReference type="EMBL" id="QJE98547.1"/>
    </source>
</evidence>
<dbReference type="EMBL" id="CP051774">
    <property type="protein sequence ID" value="QJE98547.1"/>
    <property type="molecule type" value="Genomic_DNA"/>
</dbReference>
<reference evidence="2 3" key="1">
    <citation type="submission" date="2020-04" db="EMBL/GenBank/DDBJ databases">
        <title>Luteolibacter sp. G-1-1-1 isolated from soil.</title>
        <authorList>
            <person name="Dahal R.H."/>
        </authorList>
    </citation>
    <scope>NUCLEOTIDE SEQUENCE [LARGE SCALE GENOMIC DNA]</scope>
    <source>
        <strain evidence="2 3">G-1-1-1</strain>
    </source>
</reference>
<evidence type="ECO:0008006" key="4">
    <source>
        <dbReference type="Google" id="ProtNLM"/>
    </source>
</evidence>
<dbReference type="PROSITE" id="PS51257">
    <property type="entry name" value="PROKAR_LIPOPROTEIN"/>
    <property type="match status" value="1"/>
</dbReference>
<dbReference type="KEGG" id="luo:HHL09_23110"/>
<feature type="signal peptide" evidence="1">
    <location>
        <begin position="1"/>
        <end position="18"/>
    </location>
</feature>
<evidence type="ECO:0000256" key="1">
    <source>
        <dbReference type="SAM" id="SignalP"/>
    </source>
</evidence>
<dbReference type="RefSeq" id="WP_169457034.1">
    <property type="nucleotide sequence ID" value="NZ_CP051774.1"/>
</dbReference>
<proteinExistence type="predicted"/>
<protein>
    <recommendedName>
        <fullName evidence="4">Lipoprotein</fullName>
    </recommendedName>
</protein>